<dbReference type="EMBL" id="RCHS01000773">
    <property type="protein sequence ID" value="RMX56903.1"/>
    <property type="molecule type" value="Genomic_DNA"/>
</dbReference>
<evidence type="ECO:0000256" key="1">
    <source>
        <dbReference type="SAM" id="Coils"/>
    </source>
</evidence>
<feature type="non-terminal residue" evidence="2">
    <location>
        <position position="293"/>
    </location>
</feature>
<keyword evidence="1" id="KW-0175">Coiled coil</keyword>
<feature type="coiled-coil region" evidence="1">
    <location>
        <begin position="8"/>
        <end position="42"/>
    </location>
</feature>
<dbReference type="Proteomes" id="UP000275408">
    <property type="component" value="Unassembled WGS sequence"/>
</dbReference>
<proteinExistence type="predicted"/>
<name>A0A3M6UT81_POCDA</name>
<protein>
    <submittedName>
        <fullName evidence="2">Uncharacterized protein</fullName>
    </submittedName>
</protein>
<gene>
    <name evidence="2" type="ORF">pdam_00025565</name>
</gene>
<accession>A0A3M6UT81</accession>
<reference evidence="2 3" key="1">
    <citation type="journal article" date="2018" name="Sci. Rep.">
        <title>Comparative analysis of the Pocillopora damicornis genome highlights role of immune system in coral evolution.</title>
        <authorList>
            <person name="Cunning R."/>
            <person name="Bay R.A."/>
            <person name="Gillette P."/>
            <person name="Baker A.C."/>
            <person name="Traylor-Knowles N."/>
        </authorList>
    </citation>
    <scope>NUCLEOTIDE SEQUENCE [LARGE SCALE GENOMIC DNA]</scope>
    <source>
        <strain evidence="2">RSMAS</strain>
        <tissue evidence="2">Whole animal</tissue>
    </source>
</reference>
<dbReference type="AlphaFoldDB" id="A0A3M6UT81"/>
<keyword evidence="3" id="KW-1185">Reference proteome</keyword>
<evidence type="ECO:0000313" key="3">
    <source>
        <dbReference type="Proteomes" id="UP000275408"/>
    </source>
</evidence>
<sequence length="293" mass="32996">MCSLLANGDVAAERAQAARKELAELNRQIRNLAKRCKRAEGKAFERRPAKLSRTSSARRRCPASSRKCMMVYVLAGCSSPVAVDFALGRGWRRRRPCAKEGGGDAEVKNKLTSEIESAFASLPLSGLVALDLDPVAHFELCDLLCAHKYIMEHRLHEWISTLNCCQGVAPSRAQVVAELPGCISLHAPAEIRERLCRCVQGTARKQRRWLARFRKRWQIGYRMLKVQDQLPFEEKRQKARFVLLGFVKKDQLPHFFHNRFASGRIVNHLLSEWSVGGAFLGSWNGALTGLNVM</sequence>
<comment type="caution">
    <text evidence="2">The sequence shown here is derived from an EMBL/GenBank/DDBJ whole genome shotgun (WGS) entry which is preliminary data.</text>
</comment>
<evidence type="ECO:0000313" key="2">
    <source>
        <dbReference type="EMBL" id="RMX56903.1"/>
    </source>
</evidence>
<organism evidence="2 3">
    <name type="scientific">Pocillopora damicornis</name>
    <name type="common">Cauliflower coral</name>
    <name type="synonym">Millepora damicornis</name>
    <dbReference type="NCBI Taxonomy" id="46731"/>
    <lineage>
        <taxon>Eukaryota</taxon>
        <taxon>Metazoa</taxon>
        <taxon>Cnidaria</taxon>
        <taxon>Anthozoa</taxon>
        <taxon>Hexacorallia</taxon>
        <taxon>Scleractinia</taxon>
        <taxon>Astrocoeniina</taxon>
        <taxon>Pocilloporidae</taxon>
        <taxon>Pocillopora</taxon>
    </lineage>
</organism>